<dbReference type="AlphaFoldDB" id="A0AAD5BFH8"/>
<protein>
    <submittedName>
        <fullName evidence="1">Uncharacterized protein</fullName>
    </submittedName>
</protein>
<dbReference type="EMBL" id="JAIHNG010000108">
    <property type="protein sequence ID" value="KAI5959219.1"/>
    <property type="molecule type" value="Genomic_DNA"/>
</dbReference>
<evidence type="ECO:0000313" key="2">
    <source>
        <dbReference type="Proteomes" id="UP001204833"/>
    </source>
</evidence>
<dbReference type="GeneID" id="76150216"/>
<comment type="caution">
    <text evidence="1">The sequence shown here is derived from an EMBL/GenBank/DDBJ whole genome shotgun (WGS) entry which is preliminary data.</text>
</comment>
<organism evidence="1 2">
    <name type="scientific">Candida theae</name>
    <dbReference type="NCBI Taxonomy" id="1198502"/>
    <lineage>
        <taxon>Eukaryota</taxon>
        <taxon>Fungi</taxon>
        <taxon>Dikarya</taxon>
        <taxon>Ascomycota</taxon>
        <taxon>Saccharomycotina</taxon>
        <taxon>Pichiomycetes</taxon>
        <taxon>Debaryomycetaceae</taxon>
        <taxon>Candida/Lodderomyces clade</taxon>
        <taxon>Candida</taxon>
    </lineage>
</organism>
<dbReference type="Proteomes" id="UP001204833">
    <property type="component" value="Unassembled WGS sequence"/>
</dbReference>
<name>A0AAD5BFH8_9ASCO</name>
<dbReference type="RefSeq" id="XP_051609312.1">
    <property type="nucleotide sequence ID" value="XM_051751440.1"/>
</dbReference>
<dbReference type="Pfam" id="PF21736">
    <property type="entry name" value="REC102"/>
    <property type="match status" value="1"/>
</dbReference>
<accession>A0AAD5BFH8</accession>
<dbReference type="InterPro" id="IPR048920">
    <property type="entry name" value="REC102"/>
</dbReference>
<gene>
    <name evidence="1" type="ORF">KGF57_002157</name>
</gene>
<keyword evidence="2" id="KW-1185">Reference proteome</keyword>
<proteinExistence type="predicted"/>
<evidence type="ECO:0000313" key="1">
    <source>
        <dbReference type="EMBL" id="KAI5959219.1"/>
    </source>
</evidence>
<reference evidence="1 2" key="1">
    <citation type="journal article" date="2022" name="DNA Res.">
        <title>Genome analysis of five recently described species of the CUG-Ser clade uncovers Candida theae as a new hybrid lineage with pathogenic potential in the Candida parapsilosis species complex.</title>
        <authorList>
            <person name="Mixao V."/>
            <person name="Del Olmo V."/>
            <person name="Hegedusova E."/>
            <person name="Saus E."/>
            <person name="Pryszcz L."/>
            <person name="Cillingova A."/>
            <person name="Nosek J."/>
            <person name="Gabaldon T."/>
        </authorList>
    </citation>
    <scope>NUCLEOTIDE SEQUENCE [LARGE SCALE GENOMIC DNA]</scope>
    <source>
        <strain evidence="1 2">CBS 12239</strain>
    </source>
</reference>
<sequence>MSIIVREGNTYYQLELNYDTIPGVLAIPASTLFLDFKIYINSHLVTVVDNDELVRSLAARFQPFWNHCLYDSSINISDTPAVTFTLVCKDTVFASNRLPKIHSIQFRLSVLTLDSEINLETLLVAFNYLMVSWVLNEELQYPAIFSPTGRQFIKLNLFWYKKMYYEVLETHLDDEEKVISSYIDIVKVHYTTMKLMSGAETLFDSTRSNRGRKCIFEKCPLSLVVCAHSDSS</sequence>